<comment type="caution">
    <text evidence="1">The sequence shown here is derived from an EMBL/GenBank/DDBJ whole genome shotgun (WGS) entry which is preliminary data.</text>
</comment>
<evidence type="ECO:0000313" key="1">
    <source>
        <dbReference type="EMBL" id="KXP08787.1"/>
    </source>
</evidence>
<protein>
    <recommendedName>
        <fullName evidence="3">Helix-turn-helix domain-containing protein</fullName>
    </recommendedName>
</protein>
<gene>
    <name evidence="1" type="ORF">AXK60_08975</name>
</gene>
<name>A0A138AEI8_9ACTN</name>
<dbReference type="EMBL" id="LSRF01000044">
    <property type="protein sequence ID" value="KXP08787.1"/>
    <property type="molecule type" value="Genomic_DNA"/>
</dbReference>
<reference evidence="2" key="1">
    <citation type="submission" date="2016-02" db="EMBL/GenBank/DDBJ databases">
        <authorList>
            <person name="Wen L."/>
            <person name="He K."/>
            <person name="Yang H."/>
        </authorList>
    </citation>
    <scope>NUCLEOTIDE SEQUENCE [LARGE SCALE GENOMIC DNA]</scope>
    <source>
        <strain evidence="2">JCM 15929</strain>
    </source>
</reference>
<sequence>MSLPSPADAERQVVTRTAVNLGVAAVLLGVSQATASRTVADGTFPVPVVRMGTRVIVPTAPLRDLLHLRASHPAA</sequence>
<dbReference type="RefSeq" id="WP_068571662.1">
    <property type="nucleotide sequence ID" value="NZ_LSRF01000044.1"/>
</dbReference>
<organism evidence="1 2">
    <name type="scientific">Tsukamurella pseudospumae</name>
    <dbReference type="NCBI Taxonomy" id="239498"/>
    <lineage>
        <taxon>Bacteria</taxon>
        <taxon>Bacillati</taxon>
        <taxon>Actinomycetota</taxon>
        <taxon>Actinomycetes</taxon>
        <taxon>Mycobacteriales</taxon>
        <taxon>Tsukamurellaceae</taxon>
        <taxon>Tsukamurella</taxon>
    </lineage>
</organism>
<accession>A0A138AEI8</accession>
<evidence type="ECO:0008006" key="3">
    <source>
        <dbReference type="Google" id="ProtNLM"/>
    </source>
</evidence>
<evidence type="ECO:0000313" key="2">
    <source>
        <dbReference type="Proteomes" id="UP000070258"/>
    </source>
</evidence>
<dbReference type="STRING" id="239498.AXK60_08975"/>
<dbReference type="AlphaFoldDB" id="A0A138AEI8"/>
<dbReference type="Proteomes" id="UP000070258">
    <property type="component" value="Unassembled WGS sequence"/>
</dbReference>
<proteinExistence type="predicted"/>